<sequence>MPDLSLKGLDSIVIVSSVSGSASCHSSSTTFYFALIIRTSSCSGLRTPSDGIQVVVGSCSLVLAFSLAVALTCLTECDNPEDPPRILPYSRLLRDLSQMFIHLAQINFTPPRWNFHLALHDGNEFVTLFDSLISRDSFSGEFSNLIPEVRIIDEDLVLRVLEFAAAEDRYLPTKAVARGGTWYVAFEYESVCGEARGRRPLLVFAYNSRNGSRWLPELDGRSSCRRVLPREYPHYVLPRLCLSVFSVGKYLATI</sequence>
<gene>
    <name evidence="1" type="ORF">R1sor_026930</name>
</gene>
<dbReference type="EMBL" id="JBJQOH010000008">
    <property type="protein sequence ID" value="KAL3676982.1"/>
    <property type="molecule type" value="Genomic_DNA"/>
</dbReference>
<dbReference type="Proteomes" id="UP001633002">
    <property type="component" value="Unassembled WGS sequence"/>
</dbReference>
<keyword evidence="2" id="KW-1185">Reference proteome</keyword>
<comment type="caution">
    <text evidence="1">The sequence shown here is derived from an EMBL/GenBank/DDBJ whole genome shotgun (WGS) entry which is preliminary data.</text>
</comment>
<evidence type="ECO:0000313" key="1">
    <source>
        <dbReference type="EMBL" id="KAL3676982.1"/>
    </source>
</evidence>
<evidence type="ECO:0000313" key="2">
    <source>
        <dbReference type="Proteomes" id="UP001633002"/>
    </source>
</evidence>
<proteinExistence type="predicted"/>
<name>A0ABD3GCS3_9MARC</name>
<organism evidence="1 2">
    <name type="scientific">Riccia sorocarpa</name>
    <dbReference type="NCBI Taxonomy" id="122646"/>
    <lineage>
        <taxon>Eukaryota</taxon>
        <taxon>Viridiplantae</taxon>
        <taxon>Streptophyta</taxon>
        <taxon>Embryophyta</taxon>
        <taxon>Marchantiophyta</taxon>
        <taxon>Marchantiopsida</taxon>
        <taxon>Marchantiidae</taxon>
        <taxon>Marchantiales</taxon>
        <taxon>Ricciaceae</taxon>
        <taxon>Riccia</taxon>
    </lineage>
</organism>
<dbReference type="PROSITE" id="PS51257">
    <property type="entry name" value="PROKAR_LIPOPROTEIN"/>
    <property type="match status" value="1"/>
</dbReference>
<dbReference type="AlphaFoldDB" id="A0ABD3GCS3"/>
<accession>A0ABD3GCS3</accession>
<reference evidence="1 2" key="1">
    <citation type="submission" date="2024-09" db="EMBL/GenBank/DDBJ databases">
        <title>Chromosome-scale assembly of Riccia sorocarpa.</title>
        <authorList>
            <person name="Paukszto L."/>
        </authorList>
    </citation>
    <scope>NUCLEOTIDE SEQUENCE [LARGE SCALE GENOMIC DNA]</scope>
    <source>
        <strain evidence="1">LP-2024</strain>
        <tissue evidence="1">Aerial parts of the thallus</tissue>
    </source>
</reference>
<protein>
    <submittedName>
        <fullName evidence="1">Uncharacterized protein</fullName>
    </submittedName>
</protein>